<dbReference type="EMBL" id="PJQY01001247">
    <property type="protein sequence ID" value="PQQ04315.1"/>
    <property type="molecule type" value="Genomic_DNA"/>
</dbReference>
<feature type="region of interest" description="Disordered" evidence="1">
    <location>
        <begin position="183"/>
        <end position="206"/>
    </location>
</feature>
<accession>A0A314Y7T9</accession>
<dbReference type="Proteomes" id="UP000250321">
    <property type="component" value="Unassembled WGS sequence"/>
</dbReference>
<feature type="region of interest" description="Disordered" evidence="1">
    <location>
        <begin position="1"/>
        <end position="23"/>
    </location>
</feature>
<proteinExistence type="predicted"/>
<feature type="compositionally biased region" description="Basic and acidic residues" evidence="1">
    <location>
        <begin position="1"/>
        <end position="11"/>
    </location>
</feature>
<evidence type="ECO:0000256" key="1">
    <source>
        <dbReference type="SAM" id="MobiDB-lite"/>
    </source>
</evidence>
<evidence type="ECO:0000259" key="2">
    <source>
        <dbReference type="Pfam" id="PF25874"/>
    </source>
</evidence>
<dbReference type="GO" id="GO:0051177">
    <property type="term" value="P:meiotic sister chromatid cohesion"/>
    <property type="evidence" value="ECO:0007669"/>
    <property type="project" value="InterPro"/>
</dbReference>
<protein>
    <submittedName>
        <fullName evidence="3">Protein DYAD</fullName>
    </submittedName>
</protein>
<evidence type="ECO:0000313" key="3">
    <source>
        <dbReference type="EMBL" id="PQQ04315.1"/>
    </source>
</evidence>
<evidence type="ECO:0000313" key="4">
    <source>
        <dbReference type="Proteomes" id="UP000250321"/>
    </source>
</evidence>
<gene>
    <name evidence="3" type="ORF">Pyn_31228</name>
</gene>
<feature type="compositionally biased region" description="Acidic residues" evidence="1">
    <location>
        <begin position="223"/>
        <end position="238"/>
    </location>
</feature>
<feature type="region of interest" description="Disordered" evidence="1">
    <location>
        <begin position="223"/>
        <end position="284"/>
    </location>
</feature>
<dbReference type="PANTHER" id="PTHR46740:SF2">
    <property type="entry name" value="PROTEIN DYAD"/>
    <property type="match status" value="1"/>
</dbReference>
<dbReference type="InterPro" id="IPR044221">
    <property type="entry name" value="DYAD/AMEIOTIC1"/>
</dbReference>
<sequence>MMKYLEKKQDQNKAPSPCLPRHALPTTATPSPICLLLEAIDQIKVGSCYEIDHSKLPPRTTPEQLKAVRVVMVSEKGALEVAVRFPSIHSLHTHITEGGYAKHWPSRFQSLTRNRSNIWSFWASTPSATNYQRISSSPSPAVSGEVMNRSVVSKKDPCWSELKFTGMVTWGKRRKVRYLRRHEPSPSYSTDEEEEKGKELTELEENGDDFYVDDEKAITVMEEDDDIEEEDAKTEDEAPPVVPWKMNLRSRKRKRQDHHRKPKQTTKKSKSITKRQKQNQVVAVPDRSNKKLVKHTVARWSAGRSRVLLICVHALIWVKYKAAEENMLRVMKAKGAKFGSPILRPALRSEARKLIGDTGLLKHMACKVAPGGVERFRRRHNADGAMEYWLC</sequence>
<organism evidence="3 4">
    <name type="scientific">Prunus yedoensis var. nudiflora</name>
    <dbReference type="NCBI Taxonomy" id="2094558"/>
    <lineage>
        <taxon>Eukaryota</taxon>
        <taxon>Viridiplantae</taxon>
        <taxon>Streptophyta</taxon>
        <taxon>Embryophyta</taxon>
        <taxon>Tracheophyta</taxon>
        <taxon>Spermatophyta</taxon>
        <taxon>Magnoliopsida</taxon>
        <taxon>eudicotyledons</taxon>
        <taxon>Gunneridae</taxon>
        <taxon>Pentapetalae</taxon>
        <taxon>rosids</taxon>
        <taxon>fabids</taxon>
        <taxon>Rosales</taxon>
        <taxon>Rosaceae</taxon>
        <taxon>Amygdaloideae</taxon>
        <taxon>Amygdaleae</taxon>
        <taxon>Prunus</taxon>
    </lineage>
</organism>
<dbReference type="STRING" id="2094558.A0A314Y7T9"/>
<dbReference type="GO" id="GO:0007131">
    <property type="term" value="P:reciprocal meiotic recombination"/>
    <property type="evidence" value="ECO:0007669"/>
    <property type="project" value="InterPro"/>
</dbReference>
<keyword evidence="4" id="KW-1185">Reference proteome</keyword>
<feature type="domain" description="PTC1-like winged helix-turn-helix" evidence="2">
    <location>
        <begin position="319"/>
        <end position="390"/>
    </location>
</feature>
<dbReference type="AlphaFoldDB" id="A0A314Y7T9"/>
<dbReference type="OrthoDB" id="515863at2759"/>
<comment type="caution">
    <text evidence="3">The sequence shown here is derived from an EMBL/GenBank/DDBJ whole genome shotgun (WGS) entry which is preliminary data.</text>
</comment>
<dbReference type="PANTHER" id="PTHR46740">
    <property type="entry name" value="PROTEIN DYAD"/>
    <property type="match status" value="1"/>
</dbReference>
<feature type="compositionally biased region" description="Basic residues" evidence="1">
    <location>
        <begin position="248"/>
        <end position="277"/>
    </location>
</feature>
<dbReference type="InterPro" id="IPR059080">
    <property type="entry name" value="WHD_PTC1"/>
</dbReference>
<name>A0A314Y7T9_PRUYE</name>
<reference evidence="3 4" key="1">
    <citation type="submission" date="2018-02" db="EMBL/GenBank/DDBJ databases">
        <title>Draft genome of wild Prunus yedoensis var. nudiflora.</title>
        <authorList>
            <person name="Baek S."/>
            <person name="Kim J.-H."/>
            <person name="Choi K."/>
            <person name="Kim G.-B."/>
            <person name="Cho A."/>
            <person name="Jang H."/>
            <person name="Shin C.-H."/>
            <person name="Yu H.-J."/>
            <person name="Mun J.-H."/>
        </authorList>
    </citation>
    <scope>NUCLEOTIDE SEQUENCE [LARGE SCALE GENOMIC DNA]</scope>
    <source>
        <strain evidence="4">cv. Jeju island</strain>
        <tissue evidence="3">Leaf</tissue>
    </source>
</reference>
<dbReference type="Pfam" id="PF25874">
    <property type="entry name" value="WHD_plant_repro"/>
    <property type="match status" value="1"/>
</dbReference>